<dbReference type="PIR" id="S73027">
    <property type="entry name" value="S73027"/>
</dbReference>
<feature type="region of interest" description="Disordered" evidence="1">
    <location>
        <begin position="100"/>
        <end position="141"/>
    </location>
</feature>
<protein>
    <submittedName>
        <fullName evidence="2">L308_C1_175</fullName>
    </submittedName>
</protein>
<name>Q49904_MYCLR</name>
<dbReference type="AlphaFoldDB" id="Q49904"/>
<evidence type="ECO:0000313" key="2">
    <source>
        <dbReference type="EMBL" id="AAA17326.1"/>
    </source>
</evidence>
<evidence type="ECO:0000256" key="1">
    <source>
        <dbReference type="SAM" id="MobiDB-lite"/>
    </source>
</evidence>
<reference evidence="2" key="2">
    <citation type="submission" date="1994-03" db="EMBL/GenBank/DDBJ databases">
        <authorList>
            <person name="Robison K."/>
        </authorList>
    </citation>
    <scope>NUCLEOTIDE SEQUENCE</scope>
</reference>
<dbReference type="RefSeq" id="WP_231846714.1">
    <property type="nucleotide sequence ID" value="NZ_CP029543.1"/>
</dbReference>
<accession>Q49904</accession>
<reference evidence="2" key="1">
    <citation type="submission" date="1994-01" db="EMBL/GenBank/DDBJ databases">
        <authorList>
            <person name="Smith D.R."/>
        </authorList>
    </citation>
    <scope>NUCLEOTIDE SEQUENCE</scope>
</reference>
<proteinExistence type="predicted"/>
<sequence>MADILLTVSFGMCDGSVLYNDAVIPVLVVNQTLQKICEITDGQVFHAYDLDSLKQVYSTLQRQIGYDNCGRDAAQPGSCWVRSSWLARYWPACSATAGCLPDRSGQKSPVDQCRPPGSDDCCDDVEAQPPDTVRGIRSHPG</sequence>
<organism evidence="2">
    <name type="scientific">Mycobacterium leprae</name>
    <dbReference type="NCBI Taxonomy" id="1769"/>
    <lineage>
        <taxon>Bacteria</taxon>
        <taxon>Bacillati</taxon>
        <taxon>Actinomycetota</taxon>
        <taxon>Actinomycetes</taxon>
        <taxon>Mycobacteriales</taxon>
        <taxon>Mycobacteriaceae</taxon>
        <taxon>Mycobacterium</taxon>
    </lineage>
</organism>
<dbReference type="EMBL" id="U00022">
    <property type="protein sequence ID" value="AAA17326.1"/>
    <property type="molecule type" value="Genomic_DNA"/>
</dbReference>